<dbReference type="STRING" id="1459.AF332_25405"/>
<reference evidence="3" key="1">
    <citation type="submission" date="2015-07" db="EMBL/GenBank/DDBJ databases">
        <title>Fjat-10036 dsm4.</title>
        <authorList>
            <person name="Liu B."/>
            <person name="Wang J."/>
            <person name="Zhu Y."/>
            <person name="Liu G."/>
            <person name="Chen Q."/>
            <person name="Chen Z."/>
            <person name="Lan J."/>
            <person name="Che J."/>
            <person name="Ge C."/>
            <person name="Shi H."/>
            <person name="Pan Z."/>
            <person name="Liu X."/>
        </authorList>
    </citation>
    <scope>NUCLEOTIDE SEQUENCE [LARGE SCALE GENOMIC DNA]</scope>
    <source>
        <strain evidence="3">DSM 4</strain>
    </source>
</reference>
<dbReference type="OrthoDB" id="9811523at2"/>
<evidence type="ECO:0000313" key="2">
    <source>
        <dbReference type="EMBL" id="KON89821.1"/>
    </source>
</evidence>
<dbReference type="GO" id="GO:0016747">
    <property type="term" value="F:acyltransferase activity, transferring groups other than amino-acyl groups"/>
    <property type="evidence" value="ECO:0007669"/>
    <property type="project" value="InterPro"/>
</dbReference>
<feature type="domain" description="N-acetyltransferase" evidence="1">
    <location>
        <begin position="9"/>
        <end position="175"/>
    </location>
</feature>
<dbReference type="Proteomes" id="UP000037109">
    <property type="component" value="Unassembled WGS sequence"/>
</dbReference>
<dbReference type="AlphaFoldDB" id="A0A0M0GK63"/>
<evidence type="ECO:0000259" key="1">
    <source>
        <dbReference type="PROSITE" id="PS51186"/>
    </source>
</evidence>
<dbReference type="Pfam" id="PF13302">
    <property type="entry name" value="Acetyltransf_3"/>
    <property type="match status" value="1"/>
</dbReference>
<protein>
    <submittedName>
        <fullName evidence="2">Acetyltransferase</fullName>
    </submittedName>
</protein>
<gene>
    <name evidence="2" type="ORF">AF332_25405</name>
</gene>
<dbReference type="PROSITE" id="PS51186">
    <property type="entry name" value="GNAT"/>
    <property type="match status" value="1"/>
</dbReference>
<dbReference type="Gene3D" id="3.40.630.30">
    <property type="match status" value="1"/>
</dbReference>
<sequence>MKTIETSRLILRDLTLNDALKVEEYASDYDVAKTTLNIPHPYPDGGAREFIASILEAERNGKIAIFAITRKEDNSLIGLINITGTNANRRAEIGYWIGKPFWGKGYGTEAAKAVIKYGFEELNHNRIYALAFTDNPGSWRIMEKSGMKHEGILRQHAMRDGRLVDLTYYAILREEYMGEGAAI</sequence>
<dbReference type="SUPFAM" id="SSF55729">
    <property type="entry name" value="Acyl-CoA N-acyltransferases (Nat)"/>
    <property type="match status" value="1"/>
</dbReference>
<proteinExistence type="predicted"/>
<comment type="caution">
    <text evidence="2">The sequence shown here is derived from an EMBL/GenBank/DDBJ whole genome shotgun (WGS) entry which is preliminary data.</text>
</comment>
<evidence type="ECO:0000313" key="3">
    <source>
        <dbReference type="Proteomes" id="UP000037109"/>
    </source>
</evidence>
<dbReference type="InterPro" id="IPR000182">
    <property type="entry name" value="GNAT_dom"/>
</dbReference>
<dbReference type="PATRIC" id="fig|1459.3.peg.5579"/>
<dbReference type="EMBL" id="LGUF01000007">
    <property type="protein sequence ID" value="KON89821.1"/>
    <property type="molecule type" value="Genomic_DNA"/>
</dbReference>
<dbReference type="InterPro" id="IPR016181">
    <property type="entry name" value="Acyl_CoA_acyltransferase"/>
</dbReference>
<accession>A0A0M0GK63</accession>
<keyword evidence="2" id="KW-0808">Transferase</keyword>
<organism evidence="2 3">
    <name type="scientific">Sporosarcina globispora</name>
    <name type="common">Bacillus globisporus</name>
    <dbReference type="NCBI Taxonomy" id="1459"/>
    <lineage>
        <taxon>Bacteria</taxon>
        <taxon>Bacillati</taxon>
        <taxon>Bacillota</taxon>
        <taxon>Bacilli</taxon>
        <taxon>Bacillales</taxon>
        <taxon>Caryophanaceae</taxon>
        <taxon>Sporosarcina</taxon>
    </lineage>
</organism>
<dbReference type="RefSeq" id="WP_053437187.1">
    <property type="nucleotide sequence ID" value="NZ_LGUF01000007.1"/>
</dbReference>
<dbReference type="PANTHER" id="PTHR43792">
    <property type="entry name" value="GNAT FAMILY, PUTATIVE (AFU_ORTHOLOGUE AFUA_3G00765)-RELATED-RELATED"/>
    <property type="match status" value="1"/>
</dbReference>
<dbReference type="InterPro" id="IPR051531">
    <property type="entry name" value="N-acetyltransferase"/>
</dbReference>
<keyword evidence="3" id="KW-1185">Reference proteome</keyword>
<name>A0A0M0GK63_SPOGL</name>